<protein>
    <submittedName>
        <fullName evidence="3">Quinoprotein relay system zinc metallohydrolase 2</fullName>
    </submittedName>
</protein>
<name>A0ABW4JXQ1_9HYPH</name>
<gene>
    <name evidence="3" type="ORF">ACFSC7_11030</name>
</gene>
<dbReference type="SMART" id="SM00849">
    <property type="entry name" value="Lactamase_B"/>
    <property type="match status" value="1"/>
</dbReference>
<dbReference type="InterPro" id="IPR001279">
    <property type="entry name" value="Metallo-B-lactamas"/>
</dbReference>
<dbReference type="InterPro" id="IPR036866">
    <property type="entry name" value="RibonucZ/Hydroxyglut_hydro"/>
</dbReference>
<accession>A0ABW4JXQ1</accession>
<dbReference type="NCBIfam" id="TIGR04559">
    <property type="entry name" value="SoxH_rel_PQQ_2"/>
    <property type="match status" value="1"/>
</dbReference>
<dbReference type="PANTHER" id="PTHR42951:SF4">
    <property type="entry name" value="ACYL-COENZYME A THIOESTERASE MBLAC2"/>
    <property type="match status" value="1"/>
</dbReference>
<feature type="domain" description="Metallo-beta-lactamase" evidence="2">
    <location>
        <begin position="97"/>
        <end position="283"/>
    </location>
</feature>
<reference evidence="4" key="1">
    <citation type="journal article" date="2019" name="Int. J. Syst. Evol. Microbiol.">
        <title>The Global Catalogue of Microorganisms (GCM) 10K type strain sequencing project: providing services to taxonomists for standard genome sequencing and annotation.</title>
        <authorList>
            <consortium name="The Broad Institute Genomics Platform"/>
            <consortium name="The Broad Institute Genome Sequencing Center for Infectious Disease"/>
            <person name="Wu L."/>
            <person name="Ma J."/>
        </authorList>
    </citation>
    <scope>NUCLEOTIDE SEQUENCE [LARGE SCALE GENOMIC DNA]</scope>
    <source>
        <strain evidence="4">JCM 3369</strain>
    </source>
</reference>
<dbReference type="Pfam" id="PF00753">
    <property type="entry name" value="Lactamase_B"/>
    <property type="match status" value="1"/>
</dbReference>
<dbReference type="InterPro" id="IPR030829">
    <property type="entry name" value="SoxH-rel_PQQ_2"/>
</dbReference>
<dbReference type="InterPro" id="IPR050855">
    <property type="entry name" value="NDM-1-like"/>
</dbReference>
<proteinExistence type="inferred from homology"/>
<dbReference type="CDD" id="cd16282">
    <property type="entry name" value="metallo-hydrolase-like_MBL-fold"/>
    <property type="match status" value="1"/>
</dbReference>
<evidence type="ECO:0000313" key="4">
    <source>
        <dbReference type="Proteomes" id="UP001597327"/>
    </source>
</evidence>
<organism evidence="3 4">
    <name type="scientific">Roseibium aestuarii</name>
    <dbReference type="NCBI Taxonomy" id="2600299"/>
    <lineage>
        <taxon>Bacteria</taxon>
        <taxon>Pseudomonadati</taxon>
        <taxon>Pseudomonadota</taxon>
        <taxon>Alphaproteobacteria</taxon>
        <taxon>Hyphomicrobiales</taxon>
        <taxon>Stappiaceae</taxon>
        <taxon>Roseibium</taxon>
    </lineage>
</organism>
<keyword evidence="4" id="KW-1185">Reference proteome</keyword>
<evidence type="ECO:0000256" key="1">
    <source>
        <dbReference type="ARBA" id="ARBA00005250"/>
    </source>
</evidence>
<evidence type="ECO:0000313" key="3">
    <source>
        <dbReference type="EMBL" id="MFD1696049.1"/>
    </source>
</evidence>
<comment type="caution">
    <text evidence="3">The sequence shown here is derived from an EMBL/GenBank/DDBJ whole genome shotgun (WGS) entry which is preliminary data.</text>
</comment>
<dbReference type="Proteomes" id="UP001597327">
    <property type="component" value="Unassembled WGS sequence"/>
</dbReference>
<sequence length="354" mass="37589">MFEAFILICALGVGVPPGGGDTPCREMLLPGYGRASVEPCQAALAARPSPWQVVPGTGAVSCNHVAASSLVFREIAPGVHVHEGRVSVPDPSSGGDLSNIGFVIGARSVAVIDAGGSRRVGEEVYRAIRQLTDLPISHLVLTHLHPDHLLGAEVFVEAGATVIGHERLPRALAERTETYTTTFRRSLGEEVFLGSRILSPELIVPASPGMTLDLGNRVLDLLPQETGHSLADLVVVDRATGTAFLGDVLFDRHLPVVDGSLKGWLRGLDTLAVRPFARVVPGHGARNLSWPDAAAPLRRYLEALEQETRAALAAGETLSAAASHAGREAGESWELFEAYGSRNATAAYTELEWE</sequence>
<dbReference type="RefSeq" id="WP_149893035.1">
    <property type="nucleotide sequence ID" value="NZ_JBHUFA010000004.1"/>
</dbReference>
<dbReference type="PANTHER" id="PTHR42951">
    <property type="entry name" value="METALLO-BETA-LACTAMASE DOMAIN-CONTAINING"/>
    <property type="match status" value="1"/>
</dbReference>
<dbReference type="EMBL" id="JBHUFA010000004">
    <property type="protein sequence ID" value="MFD1696049.1"/>
    <property type="molecule type" value="Genomic_DNA"/>
</dbReference>
<evidence type="ECO:0000259" key="2">
    <source>
        <dbReference type="SMART" id="SM00849"/>
    </source>
</evidence>
<comment type="similarity">
    <text evidence="1">Belongs to the metallo-beta-lactamase superfamily. Class-B beta-lactamase family.</text>
</comment>
<dbReference type="Gene3D" id="3.60.15.10">
    <property type="entry name" value="Ribonuclease Z/Hydroxyacylglutathione hydrolase-like"/>
    <property type="match status" value="1"/>
</dbReference>
<dbReference type="SUPFAM" id="SSF56281">
    <property type="entry name" value="Metallo-hydrolase/oxidoreductase"/>
    <property type="match status" value="1"/>
</dbReference>